<evidence type="ECO:0000313" key="2">
    <source>
        <dbReference type="EMBL" id="KAF3443627.1"/>
    </source>
</evidence>
<organism evidence="2 3">
    <name type="scientific">Rhamnella rubrinervis</name>
    <dbReference type="NCBI Taxonomy" id="2594499"/>
    <lineage>
        <taxon>Eukaryota</taxon>
        <taxon>Viridiplantae</taxon>
        <taxon>Streptophyta</taxon>
        <taxon>Embryophyta</taxon>
        <taxon>Tracheophyta</taxon>
        <taxon>Spermatophyta</taxon>
        <taxon>Magnoliopsida</taxon>
        <taxon>eudicotyledons</taxon>
        <taxon>Gunneridae</taxon>
        <taxon>Pentapetalae</taxon>
        <taxon>rosids</taxon>
        <taxon>fabids</taxon>
        <taxon>Rosales</taxon>
        <taxon>Rhamnaceae</taxon>
        <taxon>rhamnoid group</taxon>
        <taxon>Rhamneae</taxon>
        <taxon>Rhamnella</taxon>
    </lineage>
</organism>
<keyword evidence="3" id="KW-1185">Reference proteome</keyword>
<reference evidence="2" key="1">
    <citation type="submission" date="2020-03" db="EMBL/GenBank/DDBJ databases">
        <title>A high-quality chromosome-level genome assembly of a woody plant with both climbing and erect habits, Rhamnella rubrinervis.</title>
        <authorList>
            <person name="Lu Z."/>
            <person name="Yang Y."/>
            <person name="Zhu X."/>
            <person name="Sun Y."/>
        </authorList>
    </citation>
    <scope>NUCLEOTIDE SEQUENCE</scope>
    <source>
        <strain evidence="2">BYM</strain>
        <tissue evidence="2">Leaf</tissue>
    </source>
</reference>
<evidence type="ECO:0000256" key="1">
    <source>
        <dbReference type="SAM" id="MobiDB-lite"/>
    </source>
</evidence>
<dbReference type="OrthoDB" id="1921870at2759"/>
<feature type="region of interest" description="Disordered" evidence="1">
    <location>
        <begin position="1"/>
        <end position="31"/>
    </location>
</feature>
<gene>
    <name evidence="2" type="ORF">FNV43_RR13317</name>
</gene>
<name>A0A8K0H0T9_9ROSA</name>
<dbReference type="Proteomes" id="UP000796880">
    <property type="component" value="Unassembled WGS sequence"/>
</dbReference>
<protein>
    <submittedName>
        <fullName evidence="2">Uncharacterized protein</fullName>
    </submittedName>
</protein>
<feature type="compositionally biased region" description="Low complexity" evidence="1">
    <location>
        <begin position="10"/>
        <end position="31"/>
    </location>
</feature>
<evidence type="ECO:0000313" key="3">
    <source>
        <dbReference type="Proteomes" id="UP000796880"/>
    </source>
</evidence>
<accession>A0A8K0H0T9</accession>
<dbReference type="AlphaFoldDB" id="A0A8K0H0T9"/>
<proteinExistence type="predicted"/>
<comment type="caution">
    <text evidence="2">The sequence shown here is derived from an EMBL/GenBank/DDBJ whole genome shotgun (WGS) entry which is preliminary data.</text>
</comment>
<sequence>MNTFEGIHISSTPAASTSTLDSLTSTPSTLSPFSIPPTSLNIGDDSISGLIAKIAMTMLNIFEVLMILKKRSDTHIKVWNQKTEIGFAHILLEQMENLLNQETEEGSQPPTQLEITQQVLRTKPGYYSGLGYGPKPPPSSRTSRHFNANFHYLQRFEFFLRN</sequence>
<dbReference type="EMBL" id="VOIH02000006">
    <property type="protein sequence ID" value="KAF3443627.1"/>
    <property type="molecule type" value="Genomic_DNA"/>
</dbReference>